<sequence>MNKPEFIEGLHPLLKWGVIRKYRDSLISETDWTQMPDAPLTPEKKTEFTAYRQALRDIPQTYDNPDDIVWPTKPTI</sequence>
<keyword evidence="3" id="KW-1185">Reference proteome</keyword>
<dbReference type="Pfam" id="PF16778">
    <property type="entry name" value="Phage_tail_APC"/>
    <property type="match status" value="1"/>
</dbReference>
<dbReference type="EMBL" id="FYAH01000001">
    <property type="protein sequence ID" value="SMY15578.1"/>
    <property type="molecule type" value="Genomic_DNA"/>
</dbReference>
<name>A0A1Y6KYY0_9GAMM</name>
<proteinExistence type="predicted"/>
<evidence type="ECO:0000313" key="3">
    <source>
        <dbReference type="Proteomes" id="UP000196485"/>
    </source>
</evidence>
<evidence type="ECO:0000259" key="1">
    <source>
        <dbReference type="Pfam" id="PF16778"/>
    </source>
</evidence>
<evidence type="ECO:0000313" key="2">
    <source>
        <dbReference type="EMBL" id="SMY15578.1"/>
    </source>
</evidence>
<dbReference type="RefSeq" id="WP_087819794.1">
    <property type="nucleotide sequence ID" value="NZ_FYAH01000001.1"/>
</dbReference>
<accession>A0A1Y6KYY0</accession>
<protein>
    <recommendedName>
        <fullName evidence="1">Phage tail assembly chaperone-like domain-containing protein</fullName>
    </recommendedName>
</protein>
<organism evidence="2 3">
    <name type="scientific">Photobacterium aquimaris</name>
    <dbReference type="NCBI Taxonomy" id="512643"/>
    <lineage>
        <taxon>Bacteria</taxon>
        <taxon>Pseudomonadati</taxon>
        <taxon>Pseudomonadota</taxon>
        <taxon>Gammaproteobacteria</taxon>
        <taxon>Vibrionales</taxon>
        <taxon>Vibrionaceae</taxon>
        <taxon>Photobacterium</taxon>
    </lineage>
</organism>
<dbReference type="AlphaFoldDB" id="A0A1Y6KYY0"/>
<dbReference type="Proteomes" id="UP000196485">
    <property type="component" value="Unassembled WGS sequence"/>
</dbReference>
<reference evidence="3" key="1">
    <citation type="submission" date="2017-06" db="EMBL/GenBank/DDBJ databases">
        <authorList>
            <person name="Rodrigo-Torres L."/>
            <person name="Arahal R. D."/>
            <person name="Lucena T."/>
        </authorList>
    </citation>
    <scope>NUCLEOTIDE SEQUENCE [LARGE SCALE GENOMIC DNA]</scope>
    <source>
        <strain evidence="3">type strain: CECT 9192</strain>
    </source>
</reference>
<gene>
    <name evidence="2" type="ORF">PAQU9191_00801</name>
</gene>
<dbReference type="InterPro" id="IPR031893">
    <property type="entry name" value="Phage_tail_APC"/>
</dbReference>
<feature type="domain" description="Phage tail assembly chaperone-like" evidence="1">
    <location>
        <begin position="18"/>
        <end position="74"/>
    </location>
</feature>
<dbReference type="Gene3D" id="6.10.140.1310">
    <property type="match status" value="1"/>
</dbReference>